<dbReference type="GO" id="GO:0006620">
    <property type="term" value="P:post-translational protein targeting to endoplasmic reticulum membrane"/>
    <property type="evidence" value="ECO:0007669"/>
    <property type="project" value="InterPro"/>
</dbReference>
<dbReference type="PROSITE" id="PS50053">
    <property type="entry name" value="UBIQUITIN_2"/>
    <property type="match status" value="1"/>
</dbReference>
<evidence type="ECO:0000259" key="4">
    <source>
        <dbReference type="PROSITE" id="PS50053"/>
    </source>
</evidence>
<dbReference type="Gene3D" id="1.10.286.70">
    <property type="entry name" value="Get5 dimerization domain"/>
    <property type="match status" value="1"/>
</dbReference>
<dbReference type="Pfam" id="PF17183">
    <property type="entry name" value="Get5_C"/>
    <property type="match status" value="1"/>
</dbReference>
<evidence type="ECO:0000256" key="3">
    <source>
        <dbReference type="SAM" id="MobiDB-lite"/>
    </source>
</evidence>
<dbReference type="InterPro" id="IPR049256">
    <property type="entry name" value="Get5_C"/>
</dbReference>
<dbReference type="InterPro" id="IPR000626">
    <property type="entry name" value="Ubiquitin-like_dom"/>
</dbReference>
<dbReference type="SUPFAM" id="SSF54236">
    <property type="entry name" value="Ubiquitin-like"/>
    <property type="match status" value="1"/>
</dbReference>
<dbReference type="PANTHER" id="PTHR46555">
    <property type="entry name" value="UBIQUITIN-LIKE PROTEIN 4A"/>
    <property type="match status" value="1"/>
</dbReference>
<dbReference type="GO" id="GO:0005829">
    <property type="term" value="C:cytosol"/>
    <property type="evidence" value="ECO:0007669"/>
    <property type="project" value="UniProtKB-SubCell"/>
</dbReference>
<dbReference type="OrthoDB" id="5366541at2759"/>
<gene>
    <name evidence="5" type="ORF">G7Z17_g11218</name>
</gene>
<dbReference type="Gene3D" id="3.10.20.90">
    <property type="entry name" value="Phosphatidylinositol 3-kinase Catalytic Subunit, Chain A, domain 1"/>
    <property type="match status" value="1"/>
</dbReference>
<feature type="region of interest" description="Disordered" evidence="3">
    <location>
        <begin position="21"/>
        <end position="57"/>
    </location>
</feature>
<name>A0A9P5GXY6_9HYPO</name>
<accession>A0A9P5GXY6</accession>
<evidence type="ECO:0000313" key="6">
    <source>
        <dbReference type="Proteomes" id="UP000722485"/>
    </source>
</evidence>
<dbReference type="InterPro" id="IPR024737">
    <property type="entry name" value="Get5_N"/>
</dbReference>
<keyword evidence="2" id="KW-0963">Cytoplasm</keyword>
<sequence length="207" mass="22490">MAEVGFAKTFLSSLDSRPAKLSADHVEDPKGFPARPPYILPRMPKPMSKPSKLAPGQERSITVTLKSLRNPPLDIKLTSQPLDTSVLDIKSKVLAQTRIPIAKMKLLHNKKPVPDSKVLKDLLGDADTAIDFSVMVIGGAAAIPPEEPKEEPKAAPKAQPTGSAALETDEFWADLKGFLMQRLKDQAQAEQLSTLFKSSWQSSQASP</sequence>
<proteinExistence type="predicted"/>
<evidence type="ECO:0000256" key="2">
    <source>
        <dbReference type="ARBA" id="ARBA00022490"/>
    </source>
</evidence>
<feature type="domain" description="Ubiquitin-like" evidence="4">
    <location>
        <begin position="61"/>
        <end position="139"/>
    </location>
</feature>
<reference evidence="5" key="1">
    <citation type="submission" date="2020-03" db="EMBL/GenBank/DDBJ databases">
        <title>Draft Genome Sequence of Cylindrodendrum hubeiense.</title>
        <authorList>
            <person name="Buettner E."/>
            <person name="Kellner H."/>
        </authorList>
    </citation>
    <scope>NUCLEOTIDE SEQUENCE</scope>
    <source>
        <strain evidence="5">IHI 201604</strain>
    </source>
</reference>
<dbReference type="Proteomes" id="UP000722485">
    <property type="component" value="Unassembled WGS sequence"/>
</dbReference>
<dbReference type="InterPro" id="IPR047154">
    <property type="entry name" value="UBL4A-like"/>
</dbReference>
<protein>
    <recommendedName>
        <fullName evidence="4">Ubiquitin-like domain-containing protein</fullName>
    </recommendedName>
</protein>
<dbReference type="CDD" id="cd17039">
    <property type="entry name" value="Ubl_ubiquitin_like"/>
    <property type="match status" value="1"/>
</dbReference>
<evidence type="ECO:0000256" key="1">
    <source>
        <dbReference type="ARBA" id="ARBA00004514"/>
    </source>
</evidence>
<dbReference type="AlphaFoldDB" id="A0A9P5GXY6"/>
<organism evidence="5 6">
    <name type="scientific">Cylindrodendrum hubeiense</name>
    <dbReference type="NCBI Taxonomy" id="595255"/>
    <lineage>
        <taxon>Eukaryota</taxon>
        <taxon>Fungi</taxon>
        <taxon>Dikarya</taxon>
        <taxon>Ascomycota</taxon>
        <taxon>Pezizomycotina</taxon>
        <taxon>Sordariomycetes</taxon>
        <taxon>Hypocreomycetidae</taxon>
        <taxon>Hypocreales</taxon>
        <taxon>Nectriaceae</taxon>
        <taxon>Cylindrodendrum</taxon>
    </lineage>
</organism>
<evidence type="ECO:0000313" key="5">
    <source>
        <dbReference type="EMBL" id="KAF7542857.1"/>
    </source>
</evidence>
<comment type="subcellular location">
    <subcellularLocation>
        <location evidence="1">Cytoplasm</location>
        <location evidence="1">Cytosol</location>
    </subcellularLocation>
</comment>
<dbReference type="PANTHER" id="PTHR46555:SF1">
    <property type="entry name" value="UBIQUITIN-LIKE PROTEIN 4A"/>
    <property type="match status" value="1"/>
</dbReference>
<keyword evidence="6" id="KW-1185">Reference proteome</keyword>
<comment type="caution">
    <text evidence="5">The sequence shown here is derived from an EMBL/GenBank/DDBJ whole genome shotgun (WGS) entry which is preliminary data.</text>
</comment>
<feature type="region of interest" description="Disordered" evidence="3">
    <location>
        <begin position="144"/>
        <end position="166"/>
    </location>
</feature>
<dbReference type="InterPro" id="IPR029071">
    <property type="entry name" value="Ubiquitin-like_domsf"/>
</dbReference>
<dbReference type="Pfam" id="PF12754">
    <property type="entry name" value="Get5_N"/>
    <property type="match status" value="1"/>
</dbReference>
<dbReference type="EMBL" id="JAANBB010000408">
    <property type="protein sequence ID" value="KAF7542857.1"/>
    <property type="molecule type" value="Genomic_DNA"/>
</dbReference>